<name>A0AB34GQ88_ESCRO</name>
<dbReference type="AlphaFoldDB" id="A0AB34GQ88"/>
<organism evidence="2 3">
    <name type="scientific">Eschrichtius robustus</name>
    <name type="common">California gray whale</name>
    <name type="synonym">Eschrichtius gibbosus</name>
    <dbReference type="NCBI Taxonomy" id="9764"/>
    <lineage>
        <taxon>Eukaryota</taxon>
        <taxon>Metazoa</taxon>
        <taxon>Chordata</taxon>
        <taxon>Craniata</taxon>
        <taxon>Vertebrata</taxon>
        <taxon>Euteleostomi</taxon>
        <taxon>Mammalia</taxon>
        <taxon>Eutheria</taxon>
        <taxon>Laurasiatheria</taxon>
        <taxon>Artiodactyla</taxon>
        <taxon>Whippomorpha</taxon>
        <taxon>Cetacea</taxon>
        <taxon>Mysticeti</taxon>
        <taxon>Eschrichtiidae</taxon>
        <taxon>Eschrichtius</taxon>
    </lineage>
</organism>
<accession>A0AB34GQ88</accession>
<reference evidence="2 3" key="1">
    <citation type="submission" date="2022-11" db="EMBL/GenBank/DDBJ databases">
        <title>Whole genome sequence of Eschrichtius robustus ER-17-0199.</title>
        <authorList>
            <person name="Bruniche-Olsen A."/>
            <person name="Black A.N."/>
            <person name="Fields C.J."/>
            <person name="Walden K."/>
            <person name="Dewoody J.A."/>
        </authorList>
    </citation>
    <scope>NUCLEOTIDE SEQUENCE [LARGE SCALE GENOMIC DNA]</scope>
    <source>
        <strain evidence="2">ER-17-0199</strain>
        <tissue evidence="2">Blubber</tissue>
    </source>
</reference>
<dbReference type="EMBL" id="JAIQCJ010002152">
    <property type="protein sequence ID" value="KAJ8780615.1"/>
    <property type="molecule type" value="Genomic_DNA"/>
</dbReference>
<comment type="caution">
    <text evidence="2">The sequence shown here is derived from an EMBL/GenBank/DDBJ whole genome shotgun (WGS) entry which is preliminary data.</text>
</comment>
<gene>
    <name evidence="2" type="ORF">J1605_000658</name>
</gene>
<dbReference type="Proteomes" id="UP001159641">
    <property type="component" value="Unassembled WGS sequence"/>
</dbReference>
<evidence type="ECO:0000313" key="2">
    <source>
        <dbReference type="EMBL" id="KAJ8780615.1"/>
    </source>
</evidence>
<proteinExistence type="predicted"/>
<evidence type="ECO:0000313" key="3">
    <source>
        <dbReference type="Proteomes" id="UP001159641"/>
    </source>
</evidence>
<dbReference type="PANTHER" id="PTHR22538">
    <property type="entry name" value="CILIA- AND FLAGELLA-ASSOCIATED PROTEIN 74"/>
    <property type="match status" value="1"/>
</dbReference>
<evidence type="ECO:0000256" key="1">
    <source>
        <dbReference type="SAM" id="MobiDB-lite"/>
    </source>
</evidence>
<sequence>MVTVSTCPGVAARSCHWGVVGAQRRLGTRSGERGSSRGRGLWRGRRWAGGSRPGSLARPSSWAPSVGSCGPSLSGSGRSWLSAQTAFSCSAFAEEQKLRKHEIVRRILKEEAEEGRRKQRPSPPRPAGRPILRARTWSYVAAFHAGKSTAGPPCCPPAQPAVAGRPQPPVHVFDVPRVSPPGLWRLARLETQPPTATCPLNRIVLGHLTCPQEGRSALPQASRLVKAVSSESVQADRGSLGRAEETLAQPEIPGLWKEDYKPYQVPKEDMDQKPVGGTKMDKDVLARTVQRLRSGVIHKQVASRREFRGCPFNSKPKLIHFKDFDIGKVYKKKITLINATYVINYCKLVGVEESLRDFIHIEY</sequence>
<protein>
    <submittedName>
        <fullName evidence="2">Uncharacterized protein</fullName>
    </submittedName>
</protein>
<keyword evidence="3" id="KW-1185">Reference proteome</keyword>
<dbReference type="Pfam" id="PF24771">
    <property type="entry name" value="Ig_CFAP74_1st"/>
    <property type="match status" value="1"/>
</dbReference>
<feature type="region of interest" description="Disordered" evidence="1">
    <location>
        <begin position="26"/>
        <end position="68"/>
    </location>
</feature>
<dbReference type="PANTHER" id="PTHR22538:SF0">
    <property type="entry name" value="CILIA- AND FLAGELLA-ASSOCIATED PROTEIN 74"/>
    <property type="match status" value="1"/>
</dbReference>